<dbReference type="Proteomes" id="UP000308197">
    <property type="component" value="Unassembled WGS sequence"/>
</dbReference>
<dbReference type="InParanoid" id="A0A5C3NK90"/>
<dbReference type="PANTHER" id="PTHR42648">
    <property type="entry name" value="TRANSPOSASE, PUTATIVE-RELATED"/>
    <property type="match status" value="1"/>
</dbReference>
<dbReference type="STRING" id="1314778.A0A5C3NK90"/>
<reference evidence="2 3" key="1">
    <citation type="journal article" date="2019" name="Nat. Ecol. Evol.">
        <title>Megaphylogeny resolves global patterns of mushroom evolution.</title>
        <authorList>
            <person name="Varga T."/>
            <person name="Krizsan K."/>
            <person name="Foldi C."/>
            <person name="Dima B."/>
            <person name="Sanchez-Garcia M."/>
            <person name="Sanchez-Ramirez S."/>
            <person name="Szollosi G.J."/>
            <person name="Szarkandi J.G."/>
            <person name="Papp V."/>
            <person name="Albert L."/>
            <person name="Andreopoulos W."/>
            <person name="Angelini C."/>
            <person name="Antonin V."/>
            <person name="Barry K.W."/>
            <person name="Bougher N.L."/>
            <person name="Buchanan P."/>
            <person name="Buyck B."/>
            <person name="Bense V."/>
            <person name="Catcheside P."/>
            <person name="Chovatia M."/>
            <person name="Cooper J."/>
            <person name="Damon W."/>
            <person name="Desjardin D."/>
            <person name="Finy P."/>
            <person name="Geml J."/>
            <person name="Haridas S."/>
            <person name="Hughes K."/>
            <person name="Justo A."/>
            <person name="Karasinski D."/>
            <person name="Kautmanova I."/>
            <person name="Kiss B."/>
            <person name="Kocsube S."/>
            <person name="Kotiranta H."/>
            <person name="LaButti K.M."/>
            <person name="Lechner B.E."/>
            <person name="Liimatainen K."/>
            <person name="Lipzen A."/>
            <person name="Lukacs Z."/>
            <person name="Mihaltcheva S."/>
            <person name="Morgado L.N."/>
            <person name="Niskanen T."/>
            <person name="Noordeloos M.E."/>
            <person name="Ohm R.A."/>
            <person name="Ortiz-Santana B."/>
            <person name="Ovrebo C."/>
            <person name="Racz N."/>
            <person name="Riley R."/>
            <person name="Savchenko A."/>
            <person name="Shiryaev A."/>
            <person name="Soop K."/>
            <person name="Spirin V."/>
            <person name="Szebenyi C."/>
            <person name="Tomsovsky M."/>
            <person name="Tulloss R.E."/>
            <person name="Uehling J."/>
            <person name="Grigoriev I.V."/>
            <person name="Vagvolgyi C."/>
            <person name="Papp T."/>
            <person name="Martin F.M."/>
            <person name="Miettinen O."/>
            <person name="Hibbett D.S."/>
            <person name="Nagy L.G."/>
        </authorList>
    </citation>
    <scope>NUCLEOTIDE SEQUENCE [LARGE SCALE GENOMIC DNA]</scope>
    <source>
        <strain evidence="2 3">HHB13444</strain>
    </source>
</reference>
<name>A0A5C3NK90_9APHY</name>
<feature type="non-terminal residue" evidence="2">
    <location>
        <position position="125"/>
    </location>
</feature>
<keyword evidence="3" id="KW-1185">Reference proteome</keyword>
<evidence type="ECO:0000313" key="3">
    <source>
        <dbReference type="Proteomes" id="UP000308197"/>
    </source>
</evidence>
<dbReference type="Pfam" id="PF13976">
    <property type="entry name" value="gag_pre-integrs"/>
    <property type="match status" value="1"/>
</dbReference>
<dbReference type="AlphaFoldDB" id="A0A5C3NK90"/>
<feature type="non-terminal residue" evidence="2">
    <location>
        <position position="1"/>
    </location>
</feature>
<feature type="domain" description="GAG-pre-integrase" evidence="1">
    <location>
        <begin position="4"/>
        <end position="80"/>
    </location>
</feature>
<accession>A0A5C3NK90</accession>
<sequence length="125" mass="13693">LVNGLYRLRIPRVETETAVPAFEEVGDGERTVTLDELHRVLGHVSPRVAHTMVAKGMVEGVTVEPSGEPLRCESCEAGKMTRKPISKERVRPRATEIGGEVHSDVWGPAPVQSLGGRRYASMFTD</sequence>
<dbReference type="EMBL" id="ML212772">
    <property type="protein sequence ID" value="TFK78141.1"/>
    <property type="molecule type" value="Genomic_DNA"/>
</dbReference>
<organism evidence="2 3">
    <name type="scientific">Polyporus arcularius HHB13444</name>
    <dbReference type="NCBI Taxonomy" id="1314778"/>
    <lineage>
        <taxon>Eukaryota</taxon>
        <taxon>Fungi</taxon>
        <taxon>Dikarya</taxon>
        <taxon>Basidiomycota</taxon>
        <taxon>Agaricomycotina</taxon>
        <taxon>Agaricomycetes</taxon>
        <taxon>Polyporales</taxon>
        <taxon>Polyporaceae</taxon>
        <taxon>Polyporus</taxon>
    </lineage>
</organism>
<proteinExistence type="predicted"/>
<dbReference type="PANTHER" id="PTHR42648:SF28">
    <property type="entry name" value="TRANSPOSON-ENCODED PROTEIN WITH RIBONUCLEASE H-LIKE AND RETROVIRUS ZINC FINGER-LIKE DOMAINS"/>
    <property type="match status" value="1"/>
</dbReference>
<protein>
    <recommendedName>
        <fullName evidence="1">GAG-pre-integrase domain-containing protein</fullName>
    </recommendedName>
</protein>
<evidence type="ECO:0000313" key="2">
    <source>
        <dbReference type="EMBL" id="TFK78141.1"/>
    </source>
</evidence>
<evidence type="ECO:0000259" key="1">
    <source>
        <dbReference type="Pfam" id="PF13976"/>
    </source>
</evidence>
<dbReference type="InterPro" id="IPR039537">
    <property type="entry name" value="Retrotran_Ty1/copia-like"/>
</dbReference>
<dbReference type="InterPro" id="IPR025724">
    <property type="entry name" value="GAG-pre-integrase_dom"/>
</dbReference>
<gene>
    <name evidence="2" type="ORF">K466DRAFT_437670</name>
</gene>